<keyword evidence="7" id="KW-1185">Reference proteome</keyword>
<dbReference type="PROSITE" id="PS00107">
    <property type="entry name" value="PROTEIN_KINASE_ATP"/>
    <property type="match status" value="1"/>
</dbReference>
<reference evidence="6" key="1">
    <citation type="submission" date="2020-12" db="EMBL/GenBank/DDBJ databases">
        <title>Metabolic potential, ecology and presence of endohyphal bacteria is reflected in genomic diversity of Mucoromycotina.</title>
        <authorList>
            <person name="Muszewska A."/>
            <person name="Okrasinska A."/>
            <person name="Steczkiewicz K."/>
            <person name="Drgas O."/>
            <person name="Orlowska M."/>
            <person name="Perlinska-Lenart U."/>
            <person name="Aleksandrzak-Piekarczyk T."/>
            <person name="Szatraj K."/>
            <person name="Zielenkiewicz U."/>
            <person name="Pilsyk S."/>
            <person name="Malc E."/>
            <person name="Mieczkowski P."/>
            <person name="Kruszewska J.S."/>
            <person name="Biernat P."/>
            <person name="Pawlowska J."/>
        </authorList>
    </citation>
    <scope>NUCLEOTIDE SEQUENCE</scope>
    <source>
        <strain evidence="6">WA0000017839</strain>
    </source>
</reference>
<proteinExistence type="inferred from homology"/>
<feature type="domain" description="Protein kinase" evidence="5">
    <location>
        <begin position="37"/>
        <end position="331"/>
    </location>
</feature>
<keyword evidence="4" id="KW-0723">Serine/threonine-protein kinase</keyword>
<dbReference type="Gene3D" id="3.30.200.20">
    <property type="entry name" value="Phosphorylase Kinase, domain 1"/>
    <property type="match status" value="1"/>
</dbReference>
<accession>A0A8H7V6U3</accession>
<dbReference type="InterPro" id="IPR011009">
    <property type="entry name" value="Kinase-like_dom_sf"/>
</dbReference>
<dbReference type="GO" id="GO:0005634">
    <property type="term" value="C:nucleus"/>
    <property type="evidence" value="ECO:0007669"/>
    <property type="project" value="TreeGrafter"/>
</dbReference>
<feature type="binding site" evidence="3">
    <location>
        <position position="66"/>
    </location>
    <ligand>
        <name>ATP</name>
        <dbReference type="ChEBI" id="CHEBI:30616"/>
    </ligand>
</feature>
<evidence type="ECO:0000256" key="2">
    <source>
        <dbReference type="ARBA" id="ARBA00022840"/>
    </source>
</evidence>
<gene>
    <name evidence="6" type="ORF">INT47_011802</name>
</gene>
<evidence type="ECO:0000256" key="3">
    <source>
        <dbReference type="PROSITE-ProRule" id="PRU10141"/>
    </source>
</evidence>
<evidence type="ECO:0000256" key="4">
    <source>
        <dbReference type="RuleBase" id="RU000304"/>
    </source>
</evidence>
<evidence type="ECO:0000256" key="1">
    <source>
        <dbReference type="ARBA" id="ARBA00022741"/>
    </source>
</evidence>
<keyword evidence="1 3" id="KW-0547">Nucleotide-binding</keyword>
<dbReference type="GO" id="GO:0005829">
    <property type="term" value="C:cytosol"/>
    <property type="evidence" value="ECO:0007669"/>
    <property type="project" value="TreeGrafter"/>
</dbReference>
<dbReference type="InterPro" id="IPR008271">
    <property type="entry name" value="Ser/Thr_kinase_AS"/>
</dbReference>
<dbReference type="Gene3D" id="1.10.510.10">
    <property type="entry name" value="Transferase(Phosphotransferase) domain 1"/>
    <property type="match status" value="1"/>
</dbReference>
<dbReference type="PROSITE" id="PS00108">
    <property type="entry name" value="PROTEIN_KINASE_ST"/>
    <property type="match status" value="1"/>
</dbReference>
<protein>
    <recommendedName>
        <fullName evidence="5">Protein kinase domain-containing protein</fullName>
    </recommendedName>
</protein>
<keyword evidence="4" id="KW-0418">Kinase</keyword>
<dbReference type="GO" id="GO:0004674">
    <property type="term" value="F:protein serine/threonine kinase activity"/>
    <property type="evidence" value="ECO:0007669"/>
    <property type="project" value="UniProtKB-KW"/>
</dbReference>
<keyword evidence="2 3" id="KW-0067">ATP-binding</keyword>
<dbReference type="PANTHER" id="PTHR24346:SF72">
    <property type="entry name" value="CAMK PROTEIN KINASE"/>
    <property type="match status" value="1"/>
</dbReference>
<sequence length="338" mass="38628">MNNKVASVPPPKAKLTTPPYQPLETQYKLNQKFSSLYQLVDRIGCGGYGFVMSALHRVTLQEVAVKFIYKAKLHSSTIEPLEISILKQIHHPTVIDYIDSFQDDHYFYLVMELYGCEWKTVSHESSSSSSSSFVSPVTPNGEGNDHFNYPSPQQQKIRRSSCDLFECIERHIRLSESQTHKIFKQIVQCVDDLSKIGIYHRDIKDENIVVDSNFKVKLIDFGSAIQIPKDCSRDQFTIKKFHGTISFASPEILLGLSYRPEPAEVWSLGILLFTLLYGQVPFSNSNHVISGNWSRPSQPKSSDCMDLLSMLLKNNPQKRLTIKEILQHPWLKAKFPMQ</sequence>
<evidence type="ECO:0000259" key="5">
    <source>
        <dbReference type="PROSITE" id="PS50011"/>
    </source>
</evidence>
<dbReference type="Proteomes" id="UP000603453">
    <property type="component" value="Unassembled WGS sequence"/>
</dbReference>
<dbReference type="SUPFAM" id="SSF56112">
    <property type="entry name" value="Protein kinase-like (PK-like)"/>
    <property type="match status" value="1"/>
</dbReference>
<dbReference type="OrthoDB" id="10252171at2759"/>
<dbReference type="PROSITE" id="PS50011">
    <property type="entry name" value="PROTEIN_KINASE_DOM"/>
    <property type="match status" value="1"/>
</dbReference>
<dbReference type="InterPro" id="IPR017441">
    <property type="entry name" value="Protein_kinase_ATP_BS"/>
</dbReference>
<organism evidence="6 7">
    <name type="scientific">Mucor saturninus</name>
    <dbReference type="NCBI Taxonomy" id="64648"/>
    <lineage>
        <taxon>Eukaryota</taxon>
        <taxon>Fungi</taxon>
        <taxon>Fungi incertae sedis</taxon>
        <taxon>Mucoromycota</taxon>
        <taxon>Mucoromycotina</taxon>
        <taxon>Mucoromycetes</taxon>
        <taxon>Mucorales</taxon>
        <taxon>Mucorineae</taxon>
        <taxon>Mucoraceae</taxon>
        <taxon>Mucor</taxon>
    </lineage>
</organism>
<dbReference type="EMBL" id="JAEPRD010000023">
    <property type="protein sequence ID" value="KAG2207682.1"/>
    <property type="molecule type" value="Genomic_DNA"/>
</dbReference>
<dbReference type="GO" id="GO:0045719">
    <property type="term" value="P:negative regulation of glycogen biosynthetic process"/>
    <property type="evidence" value="ECO:0007669"/>
    <property type="project" value="TreeGrafter"/>
</dbReference>
<name>A0A8H7V6U3_9FUNG</name>
<dbReference type="InterPro" id="IPR000719">
    <property type="entry name" value="Prot_kinase_dom"/>
</dbReference>
<evidence type="ECO:0000313" key="6">
    <source>
        <dbReference type="EMBL" id="KAG2207682.1"/>
    </source>
</evidence>
<comment type="similarity">
    <text evidence="4">Belongs to the protein kinase superfamily.</text>
</comment>
<keyword evidence="4" id="KW-0808">Transferase</keyword>
<dbReference type="GO" id="GO:0035556">
    <property type="term" value="P:intracellular signal transduction"/>
    <property type="evidence" value="ECO:0007669"/>
    <property type="project" value="TreeGrafter"/>
</dbReference>
<comment type="caution">
    <text evidence="6">The sequence shown here is derived from an EMBL/GenBank/DDBJ whole genome shotgun (WGS) entry which is preliminary data.</text>
</comment>
<dbReference type="Pfam" id="PF00069">
    <property type="entry name" value="Pkinase"/>
    <property type="match status" value="2"/>
</dbReference>
<dbReference type="AlphaFoldDB" id="A0A8H7V6U3"/>
<dbReference type="GO" id="GO:0005524">
    <property type="term" value="F:ATP binding"/>
    <property type="evidence" value="ECO:0007669"/>
    <property type="project" value="UniProtKB-UniRule"/>
</dbReference>
<dbReference type="PANTHER" id="PTHR24346">
    <property type="entry name" value="MAP/MICROTUBULE AFFINITY-REGULATING KINASE"/>
    <property type="match status" value="1"/>
</dbReference>
<dbReference type="SMART" id="SM00220">
    <property type="entry name" value="S_TKc"/>
    <property type="match status" value="1"/>
</dbReference>
<evidence type="ECO:0000313" key="7">
    <source>
        <dbReference type="Proteomes" id="UP000603453"/>
    </source>
</evidence>